<dbReference type="PANTHER" id="PTHR43280">
    <property type="entry name" value="ARAC-FAMILY TRANSCRIPTIONAL REGULATOR"/>
    <property type="match status" value="1"/>
</dbReference>
<proteinExistence type="predicted"/>
<feature type="domain" description="HTH araC/xylS-type" evidence="5">
    <location>
        <begin position="309"/>
        <end position="407"/>
    </location>
</feature>
<sequence length="418" mass="47066">MNKLEQLREFGRLLYDALQVPVFIVHPGRKIEAEHAPAALRTNPFFAAVRDQVAGAEYALVAADQPIRFTRSRLQYLFVNALDDERLAGTIVLGPFAQERDAGDGLDEGLAALHAGNRRQLLELYEAVPLLESERAAAIGLMVHFAVRRTPVDPAAGLLAEAPLQEPASAERRGAEAELSRSRRSGLQHANLPHERVLLHYVRTGEKERMRAFVMEFIVGEEEFGVLARRSRLRSEKNLMITGIALICRAAIEGGLPEETAFTLSDYYIQQLEDQPSLQEVGAVMTKALFDFVDRVAQERRGRFSPAVQDCLHEIASGLYGELTLPRLAERAHLSPNYLSGLFRQEVGLTISAYIQRERIEEAKKLLSLTDYPVADIAAWLSFHDQSYFIKVFKKWEGQTPRAYRRAERRPARRLPQA</sequence>
<organism evidence="6 7">
    <name type="scientific">Paenibacillus pasadenensis</name>
    <dbReference type="NCBI Taxonomy" id="217090"/>
    <lineage>
        <taxon>Bacteria</taxon>
        <taxon>Bacillati</taxon>
        <taxon>Bacillota</taxon>
        <taxon>Bacilli</taxon>
        <taxon>Bacillales</taxon>
        <taxon>Paenibacillaceae</taxon>
        <taxon>Paenibacillus</taxon>
    </lineage>
</organism>
<dbReference type="AlphaFoldDB" id="A0A2N5NCM9"/>
<evidence type="ECO:0000313" key="6">
    <source>
        <dbReference type="EMBL" id="PLT48109.1"/>
    </source>
</evidence>
<comment type="caution">
    <text evidence="6">The sequence shown here is derived from an EMBL/GenBank/DDBJ whole genome shotgun (WGS) entry which is preliminary data.</text>
</comment>
<dbReference type="EMBL" id="NFEZ01000001">
    <property type="protein sequence ID" value="PLT48109.1"/>
    <property type="molecule type" value="Genomic_DNA"/>
</dbReference>
<evidence type="ECO:0000313" key="7">
    <source>
        <dbReference type="Proteomes" id="UP000234789"/>
    </source>
</evidence>
<feature type="compositionally biased region" description="Basic and acidic residues" evidence="4">
    <location>
        <begin position="169"/>
        <end position="181"/>
    </location>
</feature>
<dbReference type="PROSITE" id="PS01124">
    <property type="entry name" value="HTH_ARAC_FAMILY_2"/>
    <property type="match status" value="1"/>
</dbReference>
<feature type="region of interest" description="Disordered" evidence="4">
    <location>
        <begin position="166"/>
        <end position="186"/>
    </location>
</feature>
<dbReference type="RefSeq" id="WP_052333518.1">
    <property type="nucleotide sequence ID" value="NZ_BIMM01000010.1"/>
</dbReference>
<dbReference type="SMART" id="SM00342">
    <property type="entry name" value="HTH_ARAC"/>
    <property type="match status" value="1"/>
</dbReference>
<evidence type="ECO:0000256" key="4">
    <source>
        <dbReference type="SAM" id="MobiDB-lite"/>
    </source>
</evidence>
<dbReference type="Pfam" id="PF12833">
    <property type="entry name" value="HTH_18"/>
    <property type="match status" value="1"/>
</dbReference>
<keyword evidence="3" id="KW-0804">Transcription</keyword>
<name>A0A2N5NCM9_9BACL</name>
<evidence type="ECO:0000256" key="2">
    <source>
        <dbReference type="ARBA" id="ARBA00023125"/>
    </source>
</evidence>
<protein>
    <submittedName>
        <fullName evidence="6">Transcriptional regulator, AraC family</fullName>
    </submittedName>
</protein>
<evidence type="ECO:0000259" key="5">
    <source>
        <dbReference type="PROSITE" id="PS01124"/>
    </source>
</evidence>
<reference evidence="6 7" key="1">
    <citation type="submission" date="2017-05" db="EMBL/GenBank/DDBJ databases">
        <title>Functional genome analysis of Paenibacillus pasadenensis strain R16: insights on endophytic life style and antifungal activity.</title>
        <authorList>
            <person name="Passera A."/>
            <person name="Marcolungo L."/>
            <person name="Casati P."/>
            <person name="Brasca M."/>
            <person name="Quaglino F."/>
            <person name="Delledonne M."/>
        </authorList>
    </citation>
    <scope>NUCLEOTIDE SEQUENCE [LARGE SCALE GENOMIC DNA]</scope>
    <source>
        <strain evidence="6 7">R16</strain>
    </source>
</reference>
<dbReference type="SUPFAM" id="SSF46689">
    <property type="entry name" value="Homeodomain-like"/>
    <property type="match status" value="2"/>
</dbReference>
<dbReference type="GO" id="GO:0043565">
    <property type="term" value="F:sequence-specific DNA binding"/>
    <property type="evidence" value="ECO:0007669"/>
    <property type="project" value="InterPro"/>
</dbReference>
<dbReference type="Proteomes" id="UP000234789">
    <property type="component" value="Unassembled WGS sequence"/>
</dbReference>
<dbReference type="OrthoDB" id="247151at2"/>
<dbReference type="InterPro" id="IPR018060">
    <property type="entry name" value="HTH_AraC"/>
</dbReference>
<evidence type="ECO:0000256" key="3">
    <source>
        <dbReference type="ARBA" id="ARBA00023163"/>
    </source>
</evidence>
<gene>
    <name evidence="6" type="ORF">B8V81_0241</name>
</gene>
<dbReference type="Gene3D" id="1.10.10.60">
    <property type="entry name" value="Homeodomain-like"/>
    <property type="match status" value="2"/>
</dbReference>
<dbReference type="GO" id="GO:0003700">
    <property type="term" value="F:DNA-binding transcription factor activity"/>
    <property type="evidence" value="ECO:0007669"/>
    <property type="project" value="InterPro"/>
</dbReference>
<keyword evidence="7" id="KW-1185">Reference proteome</keyword>
<dbReference type="InterPro" id="IPR009057">
    <property type="entry name" value="Homeodomain-like_sf"/>
</dbReference>
<accession>A0A2N5NCM9</accession>
<keyword evidence="1" id="KW-0805">Transcription regulation</keyword>
<evidence type="ECO:0000256" key="1">
    <source>
        <dbReference type="ARBA" id="ARBA00023015"/>
    </source>
</evidence>
<dbReference type="PANTHER" id="PTHR43280:SF34">
    <property type="entry name" value="ARAC-FAMILY TRANSCRIPTIONAL REGULATOR"/>
    <property type="match status" value="1"/>
</dbReference>
<keyword evidence="2" id="KW-0238">DNA-binding</keyword>